<sequence>MSSSSALPFRSSPSTIRRTTSSSVSIINQSQYLPRVWLFGAKDKRIFRSKCSTVLKPRTQDLVLQNNDLILKWHESVEDDIEGDEAAPTDFRSIDMIKEHVETIRSMLVSMEDGEISISGYDTAWVALVEDVEGSGLPQFPSTLEWIANNQLPDGSWGDTESFTAQDRIINTIACVVALKSWNVHPDKCEKGMAYFKKNISNLGNENAEHMPIGFEVAFPSILEVARGLNLEIPDDCPLLNEIYAMRYLKLKKMEMKKKIVKCLEMEKTPLVVLFGDVTAASGCSVWGCRSGCELGKGFDTEGVGWRRRWKSWVGVLLSVLASTWCNCTEREFGVMAMAENEDCGAFLLHI</sequence>
<dbReference type="Proteomes" id="UP000315295">
    <property type="component" value="Unassembled WGS sequence"/>
</dbReference>
<dbReference type="GO" id="GO:0009686">
    <property type="term" value="P:gibberellin biosynthetic process"/>
    <property type="evidence" value="ECO:0007669"/>
    <property type="project" value="TreeGrafter"/>
</dbReference>
<keyword evidence="3" id="KW-0460">Magnesium</keyword>
<evidence type="ECO:0000256" key="3">
    <source>
        <dbReference type="ARBA" id="ARBA00022842"/>
    </source>
</evidence>
<accession>A0A540NAY7</accession>
<dbReference type="GO" id="GO:0009507">
    <property type="term" value="C:chloroplast"/>
    <property type="evidence" value="ECO:0007669"/>
    <property type="project" value="TreeGrafter"/>
</dbReference>
<dbReference type="InterPro" id="IPR050148">
    <property type="entry name" value="Terpene_synthase-like"/>
</dbReference>
<dbReference type="SUPFAM" id="SSF48239">
    <property type="entry name" value="Terpenoid cyclases/Protein prenyltransferases"/>
    <property type="match status" value="1"/>
</dbReference>
<evidence type="ECO:0000256" key="1">
    <source>
        <dbReference type="ARBA" id="ARBA00001946"/>
    </source>
</evidence>
<dbReference type="PANTHER" id="PTHR31739">
    <property type="entry name" value="ENT-COPALYL DIPHOSPHATE SYNTHASE, CHLOROPLASTIC"/>
    <property type="match status" value="1"/>
</dbReference>
<proteinExistence type="predicted"/>
<evidence type="ECO:0000313" key="4">
    <source>
        <dbReference type="EMBL" id="TQE07650.1"/>
    </source>
</evidence>
<dbReference type="GO" id="GO:0010333">
    <property type="term" value="F:terpene synthase activity"/>
    <property type="evidence" value="ECO:0007669"/>
    <property type="project" value="InterPro"/>
</dbReference>
<dbReference type="EMBL" id="VIEB01000082">
    <property type="protein sequence ID" value="TQE07650.1"/>
    <property type="molecule type" value="Genomic_DNA"/>
</dbReference>
<name>A0A540NAY7_MALBA</name>
<keyword evidence="5" id="KW-1185">Reference proteome</keyword>
<dbReference type="GO" id="GO:0000287">
    <property type="term" value="F:magnesium ion binding"/>
    <property type="evidence" value="ECO:0007669"/>
    <property type="project" value="TreeGrafter"/>
</dbReference>
<evidence type="ECO:0000256" key="2">
    <source>
        <dbReference type="ARBA" id="ARBA00022723"/>
    </source>
</evidence>
<dbReference type="PANTHER" id="PTHR31739:SF4">
    <property type="entry name" value="ENT-COPALYL DIPHOSPHATE SYNTHASE, CHLOROPLASTIC"/>
    <property type="match status" value="1"/>
</dbReference>
<protein>
    <recommendedName>
        <fullName evidence="6">Terpene synthase N-terminal domain-containing protein</fullName>
    </recommendedName>
</protein>
<comment type="caution">
    <text evidence="4">The sequence shown here is derived from an EMBL/GenBank/DDBJ whole genome shotgun (WGS) entry which is preliminary data.</text>
</comment>
<dbReference type="AlphaFoldDB" id="A0A540NAY7"/>
<dbReference type="STRING" id="106549.A0A540NAY7"/>
<comment type="cofactor">
    <cofactor evidence="1">
        <name>Mg(2+)</name>
        <dbReference type="ChEBI" id="CHEBI:18420"/>
    </cofactor>
</comment>
<organism evidence="4 5">
    <name type="scientific">Malus baccata</name>
    <name type="common">Siberian crab apple</name>
    <name type="synonym">Pyrus baccata</name>
    <dbReference type="NCBI Taxonomy" id="106549"/>
    <lineage>
        <taxon>Eukaryota</taxon>
        <taxon>Viridiplantae</taxon>
        <taxon>Streptophyta</taxon>
        <taxon>Embryophyta</taxon>
        <taxon>Tracheophyta</taxon>
        <taxon>Spermatophyta</taxon>
        <taxon>Magnoliopsida</taxon>
        <taxon>eudicotyledons</taxon>
        <taxon>Gunneridae</taxon>
        <taxon>Pentapetalae</taxon>
        <taxon>rosids</taxon>
        <taxon>fabids</taxon>
        <taxon>Rosales</taxon>
        <taxon>Rosaceae</taxon>
        <taxon>Amygdaloideae</taxon>
        <taxon>Maleae</taxon>
        <taxon>Malus</taxon>
    </lineage>
</organism>
<dbReference type="Gene3D" id="1.50.10.160">
    <property type="match status" value="1"/>
</dbReference>
<dbReference type="InterPro" id="IPR008930">
    <property type="entry name" value="Terpenoid_cyclase/PrenylTrfase"/>
</dbReference>
<reference evidence="4 5" key="1">
    <citation type="journal article" date="2019" name="G3 (Bethesda)">
        <title>Sequencing of a Wild Apple (Malus baccata) Genome Unravels the Differences Between Cultivated and Wild Apple Species Regarding Disease Resistance and Cold Tolerance.</title>
        <authorList>
            <person name="Chen X."/>
        </authorList>
    </citation>
    <scope>NUCLEOTIDE SEQUENCE [LARGE SCALE GENOMIC DNA]</scope>
    <source>
        <strain evidence="5">cv. Shandingzi</strain>
        <tissue evidence="4">Leaves</tissue>
    </source>
</reference>
<gene>
    <name evidence="4" type="ORF">C1H46_006721</name>
</gene>
<evidence type="ECO:0000313" key="5">
    <source>
        <dbReference type="Proteomes" id="UP000315295"/>
    </source>
</evidence>
<evidence type="ECO:0008006" key="6">
    <source>
        <dbReference type="Google" id="ProtNLM"/>
    </source>
</evidence>
<keyword evidence="2" id="KW-0479">Metal-binding</keyword>